<dbReference type="Gene3D" id="3.30.565.10">
    <property type="entry name" value="Histidine kinase-like ATPase, C-terminal domain"/>
    <property type="match status" value="1"/>
</dbReference>
<evidence type="ECO:0000256" key="11">
    <source>
        <dbReference type="ARBA" id="ARBA00022989"/>
    </source>
</evidence>
<keyword evidence="13 15" id="KW-0472">Membrane</keyword>
<dbReference type="PROSITE" id="PS50885">
    <property type="entry name" value="HAMP"/>
    <property type="match status" value="1"/>
</dbReference>
<dbReference type="InterPro" id="IPR036097">
    <property type="entry name" value="HisK_dim/P_sf"/>
</dbReference>
<dbReference type="GO" id="GO:0005524">
    <property type="term" value="F:ATP binding"/>
    <property type="evidence" value="ECO:0007669"/>
    <property type="project" value="UniProtKB-KW"/>
</dbReference>
<dbReference type="InterPro" id="IPR003660">
    <property type="entry name" value="HAMP_dom"/>
</dbReference>
<keyword evidence="11 15" id="KW-1133">Transmembrane helix</keyword>
<evidence type="ECO:0000256" key="9">
    <source>
        <dbReference type="ARBA" id="ARBA00022777"/>
    </source>
</evidence>
<dbReference type="SUPFAM" id="SSF47384">
    <property type="entry name" value="Homodimeric domain of signal transducing histidine kinase"/>
    <property type="match status" value="1"/>
</dbReference>
<dbReference type="PRINTS" id="PR00344">
    <property type="entry name" value="BCTRLSENSOR"/>
</dbReference>
<dbReference type="SUPFAM" id="SSF55874">
    <property type="entry name" value="ATPase domain of HSP90 chaperone/DNA topoisomerase II/histidine kinase"/>
    <property type="match status" value="1"/>
</dbReference>
<organism evidence="18 19">
    <name type="scientific">Candidatus Methylospira mobilis</name>
    <dbReference type="NCBI Taxonomy" id="1808979"/>
    <lineage>
        <taxon>Bacteria</taxon>
        <taxon>Pseudomonadati</taxon>
        <taxon>Pseudomonadota</taxon>
        <taxon>Gammaproteobacteria</taxon>
        <taxon>Methylococcales</taxon>
        <taxon>Methylococcaceae</taxon>
        <taxon>Candidatus Methylospira</taxon>
    </lineage>
</organism>
<sequence>MGRLFWKFFLVILLAQIINVAAVSGLFWLHEPQHWPPHHPDWTPPETWNQQPTPQTGSIPSAVMPHDRHPPPPPPGFREFPLLPIGVGLIVSLALALLLARHISRPVLGLRRAFETMAHGNFDVRLAPQMEGRQDELADLGRDFDRTAEQLTILMDSQRRLLHDVSHEIRSPLARIQLAIDLAQQQPDRTAASIERIQRESERIVRLVDELLTLSRLEARTFLPGEEDNVDVAELIDEIVADARFEAATRNCEIELAVSTKTLIRGRPDLLHRAFENIIRNAIAHTFDGTRINITVAKQDHWLRIDVTDDGPGIPEIALKAIFEPFMRFREQRGKDEEAKGYGLGLAIARQTIVAHGGSITARNRKNGGLQISMLLPIAGI</sequence>
<dbReference type="InterPro" id="IPR050398">
    <property type="entry name" value="HssS/ArlS-like"/>
</dbReference>
<dbReference type="Gene3D" id="1.10.287.130">
    <property type="match status" value="1"/>
</dbReference>
<keyword evidence="5" id="KW-0597">Phosphoprotein</keyword>
<feature type="domain" description="Histidine kinase" evidence="16">
    <location>
        <begin position="164"/>
        <end position="380"/>
    </location>
</feature>
<evidence type="ECO:0000256" key="10">
    <source>
        <dbReference type="ARBA" id="ARBA00022840"/>
    </source>
</evidence>
<evidence type="ECO:0000256" key="14">
    <source>
        <dbReference type="SAM" id="MobiDB-lite"/>
    </source>
</evidence>
<dbReference type="CDD" id="cd00075">
    <property type="entry name" value="HATPase"/>
    <property type="match status" value="1"/>
</dbReference>
<keyword evidence="12" id="KW-0902">Two-component regulatory system</keyword>
<comment type="subcellular location">
    <subcellularLocation>
        <location evidence="2">Cell membrane</location>
        <topology evidence="2">Multi-pass membrane protein</topology>
    </subcellularLocation>
</comment>
<dbReference type="SMART" id="SM00387">
    <property type="entry name" value="HATPase_c"/>
    <property type="match status" value="1"/>
</dbReference>
<dbReference type="GO" id="GO:0000155">
    <property type="term" value="F:phosphorelay sensor kinase activity"/>
    <property type="evidence" value="ECO:0007669"/>
    <property type="project" value="InterPro"/>
</dbReference>
<dbReference type="InParanoid" id="A0A5Q0BQW1"/>
<dbReference type="PANTHER" id="PTHR45528">
    <property type="entry name" value="SENSOR HISTIDINE KINASE CPXA"/>
    <property type="match status" value="1"/>
</dbReference>
<dbReference type="GO" id="GO:0005886">
    <property type="term" value="C:plasma membrane"/>
    <property type="evidence" value="ECO:0007669"/>
    <property type="project" value="UniProtKB-SubCell"/>
</dbReference>
<feature type="domain" description="HAMP" evidence="17">
    <location>
        <begin position="101"/>
        <end position="156"/>
    </location>
</feature>
<dbReference type="KEGG" id="mmob:F6R98_19060"/>
<feature type="compositionally biased region" description="Polar residues" evidence="14">
    <location>
        <begin position="49"/>
        <end position="59"/>
    </location>
</feature>
<dbReference type="PANTHER" id="PTHR45528:SF1">
    <property type="entry name" value="SENSOR HISTIDINE KINASE CPXA"/>
    <property type="match status" value="1"/>
</dbReference>
<keyword evidence="4" id="KW-1003">Cell membrane</keyword>
<dbReference type="SMART" id="SM00388">
    <property type="entry name" value="HisKA"/>
    <property type="match status" value="1"/>
</dbReference>
<feature type="transmembrane region" description="Helical" evidence="15">
    <location>
        <begin position="80"/>
        <end position="100"/>
    </location>
</feature>
<comment type="catalytic activity">
    <reaction evidence="1">
        <text>ATP + protein L-histidine = ADP + protein N-phospho-L-histidine.</text>
        <dbReference type="EC" id="2.7.13.3"/>
    </reaction>
</comment>
<dbReference type="EC" id="2.7.13.3" evidence="3"/>
<dbReference type="InterPro" id="IPR003594">
    <property type="entry name" value="HATPase_dom"/>
</dbReference>
<evidence type="ECO:0000256" key="15">
    <source>
        <dbReference type="SAM" id="Phobius"/>
    </source>
</evidence>
<name>A0A5Q0BQW1_9GAMM</name>
<dbReference type="InterPro" id="IPR036890">
    <property type="entry name" value="HATPase_C_sf"/>
</dbReference>
<keyword evidence="10" id="KW-0067">ATP-binding</keyword>
<dbReference type="Pfam" id="PF00512">
    <property type="entry name" value="HisKA"/>
    <property type="match status" value="1"/>
</dbReference>
<dbReference type="InterPro" id="IPR004358">
    <property type="entry name" value="Sig_transdc_His_kin-like_C"/>
</dbReference>
<dbReference type="Pfam" id="PF00672">
    <property type="entry name" value="HAMP"/>
    <property type="match status" value="1"/>
</dbReference>
<evidence type="ECO:0000256" key="7">
    <source>
        <dbReference type="ARBA" id="ARBA00022692"/>
    </source>
</evidence>
<proteinExistence type="predicted"/>
<evidence type="ECO:0000259" key="17">
    <source>
        <dbReference type="PROSITE" id="PS50885"/>
    </source>
</evidence>
<evidence type="ECO:0000256" key="3">
    <source>
        <dbReference type="ARBA" id="ARBA00012438"/>
    </source>
</evidence>
<dbReference type="AlphaFoldDB" id="A0A5Q0BQW1"/>
<keyword evidence="19" id="KW-1185">Reference proteome</keyword>
<dbReference type="Gene3D" id="6.10.340.10">
    <property type="match status" value="1"/>
</dbReference>
<evidence type="ECO:0000256" key="1">
    <source>
        <dbReference type="ARBA" id="ARBA00000085"/>
    </source>
</evidence>
<evidence type="ECO:0000256" key="5">
    <source>
        <dbReference type="ARBA" id="ARBA00022553"/>
    </source>
</evidence>
<evidence type="ECO:0000313" key="18">
    <source>
        <dbReference type="EMBL" id="QFY44468.1"/>
    </source>
</evidence>
<evidence type="ECO:0000256" key="8">
    <source>
        <dbReference type="ARBA" id="ARBA00022741"/>
    </source>
</evidence>
<dbReference type="SUPFAM" id="SSF158472">
    <property type="entry name" value="HAMP domain-like"/>
    <property type="match status" value="1"/>
</dbReference>
<dbReference type="CDD" id="cd00082">
    <property type="entry name" value="HisKA"/>
    <property type="match status" value="1"/>
</dbReference>
<dbReference type="CDD" id="cd06225">
    <property type="entry name" value="HAMP"/>
    <property type="match status" value="1"/>
</dbReference>
<feature type="region of interest" description="Disordered" evidence="14">
    <location>
        <begin position="39"/>
        <end position="72"/>
    </location>
</feature>
<evidence type="ECO:0000256" key="6">
    <source>
        <dbReference type="ARBA" id="ARBA00022679"/>
    </source>
</evidence>
<accession>A0A5Q0BQW1</accession>
<evidence type="ECO:0000256" key="4">
    <source>
        <dbReference type="ARBA" id="ARBA00022475"/>
    </source>
</evidence>
<dbReference type="Pfam" id="PF02518">
    <property type="entry name" value="HATPase_c"/>
    <property type="match status" value="1"/>
</dbReference>
<dbReference type="OrthoDB" id="9804645at2"/>
<evidence type="ECO:0000256" key="13">
    <source>
        <dbReference type="ARBA" id="ARBA00023136"/>
    </source>
</evidence>
<evidence type="ECO:0000256" key="2">
    <source>
        <dbReference type="ARBA" id="ARBA00004651"/>
    </source>
</evidence>
<dbReference type="InterPro" id="IPR003661">
    <property type="entry name" value="HisK_dim/P_dom"/>
</dbReference>
<keyword evidence="7 15" id="KW-0812">Transmembrane</keyword>
<dbReference type="PROSITE" id="PS50109">
    <property type="entry name" value="HIS_KIN"/>
    <property type="match status" value="1"/>
</dbReference>
<dbReference type="SMART" id="SM00304">
    <property type="entry name" value="HAMP"/>
    <property type="match status" value="1"/>
</dbReference>
<keyword evidence="9" id="KW-0418">Kinase</keyword>
<keyword evidence="8" id="KW-0547">Nucleotide-binding</keyword>
<protein>
    <recommendedName>
        <fullName evidence="3">histidine kinase</fullName>
        <ecNumber evidence="3">2.7.13.3</ecNumber>
    </recommendedName>
</protein>
<evidence type="ECO:0000256" key="12">
    <source>
        <dbReference type="ARBA" id="ARBA00023012"/>
    </source>
</evidence>
<dbReference type="InterPro" id="IPR005467">
    <property type="entry name" value="His_kinase_dom"/>
</dbReference>
<dbReference type="FunCoup" id="A0A5Q0BQW1">
    <property type="interactions" value="118"/>
</dbReference>
<evidence type="ECO:0000313" key="19">
    <source>
        <dbReference type="Proteomes" id="UP000325755"/>
    </source>
</evidence>
<dbReference type="EMBL" id="CP044205">
    <property type="protein sequence ID" value="QFY44468.1"/>
    <property type="molecule type" value="Genomic_DNA"/>
</dbReference>
<evidence type="ECO:0000259" key="16">
    <source>
        <dbReference type="PROSITE" id="PS50109"/>
    </source>
</evidence>
<keyword evidence="6" id="KW-0808">Transferase</keyword>
<gene>
    <name evidence="18" type="ORF">F6R98_19060</name>
</gene>
<dbReference type="Proteomes" id="UP000325755">
    <property type="component" value="Chromosome"/>
</dbReference>
<reference evidence="18 19" key="1">
    <citation type="submission" date="2019-09" db="EMBL/GenBank/DDBJ databases">
        <title>Ecophysiology of the spiral-shaped methanotroph Methylospira mobilis as revealed by the complete genome sequence.</title>
        <authorList>
            <person name="Oshkin I.Y."/>
            <person name="Dedysh S.N."/>
            <person name="Miroshnikov K."/>
            <person name="Danilova O.V."/>
            <person name="Hakobyan A."/>
            <person name="Liesack W."/>
        </authorList>
    </citation>
    <scope>NUCLEOTIDE SEQUENCE [LARGE SCALE GENOMIC DNA]</scope>
    <source>
        <strain evidence="18 19">Shm1</strain>
    </source>
</reference>
<dbReference type="RefSeq" id="WP_153250429.1">
    <property type="nucleotide sequence ID" value="NZ_CP044205.1"/>
</dbReference>